<dbReference type="Proteomes" id="UP000195787">
    <property type="component" value="Unassembled WGS sequence"/>
</dbReference>
<keyword evidence="2" id="KW-1185">Reference proteome</keyword>
<protein>
    <submittedName>
        <fullName evidence="1">Uncharacterized protein</fullName>
    </submittedName>
</protein>
<proteinExistence type="predicted"/>
<organism evidence="1 2">
    <name type="scientific">Agrococcus casei LMG 22410</name>
    <dbReference type="NCBI Taxonomy" id="1255656"/>
    <lineage>
        <taxon>Bacteria</taxon>
        <taxon>Bacillati</taxon>
        <taxon>Actinomycetota</taxon>
        <taxon>Actinomycetes</taxon>
        <taxon>Micrococcales</taxon>
        <taxon>Microbacteriaceae</taxon>
        <taxon>Agrococcus</taxon>
    </lineage>
</organism>
<accession>A0A1R4GF59</accession>
<dbReference type="EMBL" id="FUHU01000044">
    <property type="protein sequence ID" value="SJM66800.1"/>
    <property type="molecule type" value="Genomic_DNA"/>
</dbReference>
<evidence type="ECO:0000313" key="2">
    <source>
        <dbReference type="Proteomes" id="UP000195787"/>
    </source>
</evidence>
<reference evidence="1 2" key="1">
    <citation type="submission" date="2017-02" db="EMBL/GenBank/DDBJ databases">
        <authorList>
            <person name="Peterson S.W."/>
        </authorList>
    </citation>
    <scope>NUCLEOTIDE SEQUENCE [LARGE SCALE GENOMIC DNA]</scope>
    <source>
        <strain evidence="1 2">LMG 22410</strain>
    </source>
</reference>
<dbReference type="AlphaFoldDB" id="A0A1R4GF59"/>
<evidence type="ECO:0000313" key="1">
    <source>
        <dbReference type="EMBL" id="SJM66800.1"/>
    </source>
</evidence>
<sequence>MSAVDYIALELFMQPLEDFILGHSRLALARLGIDPDQDAPRWIDVKCDLSSITARSGGNPVDATTAIDAGYLSFIAHNALNPVLGYDVYPGTLVRLRDTSSNETLWTGALDDIDVAYEKQSDDYTVTINASDAIRELKATMVRGAPGDIDATNPPVHRIDDRVEQLAAAANVTTDLDSPAHGWVTQSASLGAWERFGTRPTGYNYGPVDAENRLFINDTIDAVRESISMTSGQFGMQRLATGLTIGTIYRFYALIGVGSGSGSVWNFDESLATFAVGTDSGERSIGVQVAHNGRKRYAVAEVIFKATSTTRRLRVFRDYTGELPHTDVTYNIGYGLLEQWQPGSPLLPLQPVAYQSNAYNHLVMAADSAGQPWHIDRLGRLATKPAAAPRADLSDQHSSASTHLCYVDVDAGYSTSDTVNTLDIDNRGRQPSHEQADAWIVHEEPHTLTSPASVARYRPRPMNLATQLPDALLPGRANAIFTTHDTPHETIRSITVEADKQPLARSLELGDRITARFRDISSTYRIAGIAHHITPRRHRITYETRTS</sequence>
<dbReference type="RefSeq" id="WP_086992686.1">
    <property type="nucleotide sequence ID" value="NZ_FUHU01000044.1"/>
</dbReference>
<dbReference type="GeneID" id="303173826"/>
<gene>
    <name evidence="1" type="ORF">CZ674_11480</name>
</gene>
<name>A0A1R4GF59_9MICO</name>